<keyword evidence="4" id="KW-0732">Signal</keyword>
<feature type="domain" description="Fibronectin type-III" evidence="5">
    <location>
        <begin position="1147"/>
        <end position="1237"/>
    </location>
</feature>
<proteinExistence type="predicted"/>
<dbReference type="PANTHER" id="PTHR43308">
    <property type="entry name" value="OUTER MEMBRANE PROTEIN ALPHA-RELATED"/>
    <property type="match status" value="1"/>
</dbReference>
<dbReference type="InterPro" id="IPR013783">
    <property type="entry name" value="Ig-like_fold"/>
</dbReference>
<dbReference type="Proteomes" id="UP000316330">
    <property type="component" value="Unassembled WGS sequence"/>
</dbReference>
<dbReference type="Gene3D" id="2.60.40.4270">
    <property type="entry name" value="Listeria-Bacteroides repeat domain"/>
    <property type="match status" value="6"/>
</dbReference>
<feature type="signal peptide" evidence="4">
    <location>
        <begin position="1"/>
        <end position="37"/>
    </location>
</feature>
<evidence type="ECO:0000313" key="8">
    <source>
        <dbReference type="Proteomes" id="UP000316330"/>
    </source>
</evidence>
<evidence type="ECO:0000256" key="4">
    <source>
        <dbReference type="SAM" id="SignalP"/>
    </source>
</evidence>
<sequence length="1679" mass="177282">MNNHYGGHRMRSFRKSMALLVAMVLLMSVWAPSKSQAAGGNGTDNLFDVYSHGGYSIAGFAIDSQNNIYFSSGPTIQKFDPITRTVSHIAGKYGGSVYSGTPAKDADLGVPGGLAIDSLGNLYIADNGSHRILKLTFNGGNDTIEKIAGTYQNAVAVCQNGPVAKISYPYDLAIGMEGGEEILYISGYPNCVQSLNLKTGPSTNWPVTLVLGPESLNKPTGLAVGPNKDVYIVDSGDRTVKRYIPSTKALTVVAGVSGLEGTSPYSGDGEQAKAVALKNPVGVAVDNTGNLYITDSAYHMIFKVNTSGQISRFAGTGTAGKAGNDGPAIDAQLNAPKGLEFGRNGELYVISSQNTEIKVVQKGFKVLYNGNGNTGGSAPEPKIYNHGTVVKASDKGSLVRQNSTFESWNTQADGNGATYKAGDQLLAPESTLTLYAKWKLNEYSLNYVEGAGGTITGNLSQVITHGGSGTAVTAKANTGYVFDKWSDGKTNATRTDINVTGNLNFTAQFKELKYKVTYNVNGGVAIPAEDVGVNNYAPNPIPTREGHTFKGWFSNVGLTDAINLSTTPIVKDTTVYAKWEINQYILNYGAGSNGTLTGITYQNVTYGGNGTAVTAVPDLGYAFDKWSDGKTEATRSEVSVSKNVAVTASFVKLHDVSFVVNGGTSIPPQQVKYYSKVAVPTTTRDGYELVGWYSDNAMTIPFDLANNLVLRDLTLYAKWKIKSYTLTYTAGPNGKVNGAPSVTQNVNHGANGPVVTAEPDQGYVFVKWDDNKAQASRTDLNVMANINVTAIFDLLKYRVNFESNGGTPIAYQDVVANGTVVLPTPPSKAGHTFEGWYADIDLKNAFVASTPITSARTLYAKWKIIQYTLNYTADVNGTVIGNVAQTVDYGNNGTPVTAVPNSGYAFEKWSDGNINATRTDTNIPGTINVTAQFVKLHTVTFTVDGGDLVPSQSVKHNQLATVPTTTKEGFGFVGWFSDSAGINAFDIANTPITDDITLYAKWALNTYTLTYSTDGNGIIEGIASQLNMGYGTDGTEVTAKPNPGYIFLRWDDGKTEATRKDTNVTGDIDAKALFSKLHTVNFVTDGGSPIDGQIVMDNKFADASVTTKDGFTFAGWYLEPTLDTLFNIVNTPITADTILYAKWVILPPGAPALQSAIPGDGTVTIEWTSVAHADDYQVFMSSTSGNYDPQSAVSVTGSVYSYQATGLTNGTTYYFIVKAINAGGGIASNEVSATPRTVPGAPTDVVATAGNGQATISFKEPTNSGGSPITGYKVISSIGNLSVTGPASPITISGLTNGTSYTFTVEAINIAGNGIASIISNAVTPTAPIAPPAGGGGGGVSPVTSYNGKITIPIGNAGVVSLGNEIEIAIPSNASSKQLELTIEKLLNTQGLMVNKEVLASTVYEVLKNFPENFGKPVTLTLKFDATKIKNGQTVEIFYFDEAKKVWVKVEGGKINGDRISVNVDHFTKFAVLVVDAKTGLPVTEGVATAPETTETPTNDVKLSDIAGHWAAANIREAVKQGIVQGYADGTFKPNATVTRAEFAVMLINALKPASTGAELRFADNVKIGGWAREAIAQAVQENIIKGFSDGTFRPSANLTRAEMASIVANALKLAAEKGTATSFSDDKSIPTWAKGSIAELTKLGIMQGKSGNKFDAAATATRAEAVTILLKMLAHAGK</sequence>
<protein>
    <submittedName>
        <fullName evidence="7">Uncharacterized protein</fullName>
    </submittedName>
</protein>
<evidence type="ECO:0000256" key="3">
    <source>
        <dbReference type="PROSITE-ProRule" id="PRU00504"/>
    </source>
</evidence>
<dbReference type="Pfam" id="PF18998">
    <property type="entry name" value="Flg_new_2"/>
    <property type="match status" value="5"/>
</dbReference>
<dbReference type="Pfam" id="PF00041">
    <property type="entry name" value="fn3"/>
    <property type="match status" value="1"/>
</dbReference>
<evidence type="ECO:0000259" key="5">
    <source>
        <dbReference type="PROSITE" id="PS50853"/>
    </source>
</evidence>
<dbReference type="Gene3D" id="2.40.10.500">
    <property type="match status" value="1"/>
</dbReference>
<dbReference type="SMART" id="SM00135">
    <property type="entry name" value="LY"/>
    <property type="match status" value="2"/>
</dbReference>
<dbReference type="InterPro" id="IPR051465">
    <property type="entry name" value="Cell_Envelope_Struct_Comp"/>
</dbReference>
<dbReference type="Pfam" id="PF01436">
    <property type="entry name" value="NHL"/>
    <property type="match status" value="1"/>
</dbReference>
<dbReference type="PROSITE" id="PS51272">
    <property type="entry name" value="SLH"/>
    <property type="match status" value="3"/>
</dbReference>
<dbReference type="InterPro" id="IPR001119">
    <property type="entry name" value="SLH_dom"/>
</dbReference>
<dbReference type="SUPFAM" id="SSF101898">
    <property type="entry name" value="NHL repeat"/>
    <property type="match status" value="1"/>
</dbReference>
<evidence type="ECO:0000256" key="1">
    <source>
        <dbReference type="ARBA" id="ARBA00004196"/>
    </source>
</evidence>
<dbReference type="InterPro" id="IPR001258">
    <property type="entry name" value="NHL_repeat"/>
</dbReference>
<reference evidence="7 8" key="1">
    <citation type="submission" date="2019-07" db="EMBL/GenBank/DDBJ databases">
        <authorList>
            <person name="Kim J."/>
        </authorList>
    </citation>
    <scope>NUCLEOTIDE SEQUENCE [LARGE SCALE GENOMIC DNA]</scope>
    <source>
        <strain evidence="7 8">G13</strain>
    </source>
</reference>
<dbReference type="InterPro" id="IPR003961">
    <property type="entry name" value="FN3_dom"/>
</dbReference>
<keyword evidence="2" id="KW-0677">Repeat</keyword>
<comment type="subcellular location">
    <subcellularLocation>
        <location evidence="1">Cell envelope</location>
    </subcellularLocation>
</comment>
<dbReference type="InterPro" id="IPR044060">
    <property type="entry name" value="Bacterial_rp_domain"/>
</dbReference>
<feature type="domain" description="SLH" evidence="6">
    <location>
        <begin position="1559"/>
        <end position="1622"/>
    </location>
</feature>
<dbReference type="GO" id="GO:0030313">
    <property type="term" value="C:cell envelope"/>
    <property type="evidence" value="ECO:0007669"/>
    <property type="project" value="UniProtKB-SubCell"/>
</dbReference>
<evidence type="ECO:0000313" key="7">
    <source>
        <dbReference type="EMBL" id="TVY01149.1"/>
    </source>
</evidence>
<feature type="domain" description="SLH" evidence="6">
    <location>
        <begin position="1624"/>
        <end position="1679"/>
    </location>
</feature>
<dbReference type="Gene3D" id="2.120.10.30">
    <property type="entry name" value="TolB, C-terminal domain"/>
    <property type="match status" value="2"/>
</dbReference>
<dbReference type="InterPro" id="IPR011042">
    <property type="entry name" value="6-blade_b-propeller_TolB-like"/>
</dbReference>
<feature type="chain" id="PRO_5022008163" evidence="4">
    <location>
        <begin position="38"/>
        <end position="1679"/>
    </location>
</feature>
<dbReference type="InterPro" id="IPR013378">
    <property type="entry name" value="InlB-like_B-rpt"/>
</dbReference>
<dbReference type="InterPro" id="IPR036116">
    <property type="entry name" value="FN3_sf"/>
</dbReference>
<dbReference type="Gene3D" id="2.60.40.10">
    <property type="entry name" value="Immunoglobulins"/>
    <property type="match status" value="2"/>
</dbReference>
<feature type="repeat" description="NHL" evidence="3">
    <location>
        <begin position="277"/>
        <end position="307"/>
    </location>
</feature>
<dbReference type="InterPro" id="IPR000033">
    <property type="entry name" value="LDLR_classB_rpt"/>
</dbReference>
<gene>
    <name evidence="7" type="ORF">FPZ45_08315</name>
</gene>
<accession>A0A559JMP7</accession>
<feature type="repeat" description="NHL" evidence="3">
    <location>
        <begin position="95"/>
        <end position="138"/>
    </location>
</feature>
<dbReference type="PROSITE" id="PS51125">
    <property type="entry name" value="NHL"/>
    <property type="match status" value="2"/>
</dbReference>
<keyword evidence="8" id="KW-1185">Reference proteome</keyword>
<dbReference type="EMBL" id="VNJJ01000004">
    <property type="protein sequence ID" value="TVY01149.1"/>
    <property type="molecule type" value="Genomic_DNA"/>
</dbReference>
<dbReference type="SUPFAM" id="SSF49265">
    <property type="entry name" value="Fibronectin type III"/>
    <property type="match status" value="2"/>
</dbReference>
<dbReference type="PROSITE" id="PS50853">
    <property type="entry name" value="FN3"/>
    <property type="match status" value="2"/>
</dbReference>
<feature type="domain" description="SLH" evidence="6">
    <location>
        <begin position="1498"/>
        <end position="1557"/>
    </location>
</feature>
<dbReference type="PANTHER" id="PTHR43308:SF5">
    <property type="entry name" value="S-LAYER PROTEIN _ PEPTIDOGLYCAN ENDO-BETA-N-ACETYLGLUCOSAMINIDASE"/>
    <property type="match status" value="1"/>
</dbReference>
<dbReference type="InterPro" id="IPR042229">
    <property type="entry name" value="Listeria/Bacterioides_rpt_sf"/>
</dbReference>
<evidence type="ECO:0000259" key="6">
    <source>
        <dbReference type="PROSITE" id="PS51272"/>
    </source>
</evidence>
<dbReference type="SMART" id="SM00060">
    <property type="entry name" value="FN3"/>
    <property type="match status" value="2"/>
</dbReference>
<dbReference type="NCBIfam" id="TIGR02543">
    <property type="entry name" value="List_Bact_rpt"/>
    <property type="match status" value="4"/>
</dbReference>
<organism evidence="7 8">
    <name type="scientific">Cohnella terricola</name>
    <dbReference type="NCBI Taxonomy" id="1289167"/>
    <lineage>
        <taxon>Bacteria</taxon>
        <taxon>Bacillati</taxon>
        <taxon>Bacillota</taxon>
        <taxon>Bacilli</taxon>
        <taxon>Bacillales</taxon>
        <taxon>Paenibacillaceae</taxon>
        <taxon>Cohnella</taxon>
    </lineage>
</organism>
<name>A0A559JMP7_9BACL</name>
<feature type="domain" description="Fibronectin type-III" evidence="5">
    <location>
        <begin position="1238"/>
        <end position="1329"/>
    </location>
</feature>
<dbReference type="OrthoDB" id="663332at2"/>
<comment type="caution">
    <text evidence="7">The sequence shown here is derived from an EMBL/GenBank/DDBJ whole genome shotgun (WGS) entry which is preliminary data.</text>
</comment>
<evidence type="ECO:0000256" key="2">
    <source>
        <dbReference type="ARBA" id="ARBA00022737"/>
    </source>
</evidence>
<dbReference type="Pfam" id="PF00395">
    <property type="entry name" value="SLH"/>
    <property type="match status" value="3"/>
</dbReference>
<dbReference type="CDD" id="cd00063">
    <property type="entry name" value="FN3"/>
    <property type="match status" value="2"/>
</dbReference>
<dbReference type="Pfam" id="PF09479">
    <property type="entry name" value="Flg_new"/>
    <property type="match status" value="6"/>
</dbReference>